<feature type="signal peptide" evidence="2">
    <location>
        <begin position="1"/>
        <end position="22"/>
    </location>
</feature>
<dbReference type="RefSeq" id="WP_116544956.1">
    <property type="nucleotide sequence ID" value="NZ_QEKI01000017.1"/>
</dbReference>
<dbReference type="InterPro" id="IPR026045">
    <property type="entry name" value="Ferric-bd"/>
</dbReference>
<name>A0A2U1APP5_9BACT</name>
<comment type="caution">
    <text evidence="3">The sequence shown here is derived from an EMBL/GenBank/DDBJ whole genome shotgun (WGS) entry which is preliminary data.</text>
</comment>
<keyword evidence="4" id="KW-1185">Reference proteome</keyword>
<feature type="chain" id="PRO_5015618449" evidence="2">
    <location>
        <begin position="23"/>
        <end position="338"/>
    </location>
</feature>
<evidence type="ECO:0000313" key="3">
    <source>
        <dbReference type="EMBL" id="PVY38338.1"/>
    </source>
</evidence>
<dbReference type="OrthoDB" id="9769319at2"/>
<protein>
    <submittedName>
        <fullName evidence="3">Iron(III) transport system substrate-binding protein</fullName>
    </submittedName>
</protein>
<dbReference type="Proteomes" id="UP000245466">
    <property type="component" value="Unassembled WGS sequence"/>
</dbReference>
<accession>A0A2U1APP5</accession>
<keyword evidence="1 2" id="KW-0732">Signal</keyword>
<evidence type="ECO:0000256" key="2">
    <source>
        <dbReference type="SAM" id="SignalP"/>
    </source>
</evidence>
<dbReference type="PIRSF" id="PIRSF002825">
    <property type="entry name" value="CfbpA"/>
    <property type="match status" value="1"/>
</dbReference>
<evidence type="ECO:0000313" key="4">
    <source>
        <dbReference type="Proteomes" id="UP000245466"/>
    </source>
</evidence>
<reference evidence="3 4" key="1">
    <citation type="submission" date="2018-04" db="EMBL/GenBank/DDBJ databases">
        <title>Genomic Encyclopedia of Type Strains, Phase IV (KMG-IV): sequencing the most valuable type-strain genomes for metagenomic binning, comparative biology and taxonomic classification.</title>
        <authorList>
            <person name="Goeker M."/>
        </authorList>
    </citation>
    <scope>NUCLEOTIDE SEQUENCE [LARGE SCALE GENOMIC DNA]</scope>
    <source>
        <strain evidence="3 4">DSM 100231</strain>
    </source>
</reference>
<dbReference type="SUPFAM" id="SSF53850">
    <property type="entry name" value="Periplasmic binding protein-like II"/>
    <property type="match status" value="1"/>
</dbReference>
<dbReference type="PROSITE" id="PS51257">
    <property type="entry name" value="PROKAR_LIPOPROTEIN"/>
    <property type="match status" value="1"/>
</dbReference>
<dbReference type="Pfam" id="PF13416">
    <property type="entry name" value="SBP_bac_8"/>
    <property type="match status" value="1"/>
</dbReference>
<dbReference type="PANTHER" id="PTHR30006:SF24">
    <property type="entry name" value="SLL0237 PROTEIN"/>
    <property type="match status" value="1"/>
</dbReference>
<dbReference type="CDD" id="cd13518">
    <property type="entry name" value="PBP2_Fe3_thiamine_like"/>
    <property type="match status" value="1"/>
</dbReference>
<organism evidence="3 4">
    <name type="scientific">Pontibacter virosus</name>
    <dbReference type="NCBI Taxonomy" id="1765052"/>
    <lineage>
        <taxon>Bacteria</taxon>
        <taxon>Pseudomonadati</taxon>
        <taxon>Bacteroidota</taxon>
        <taxon>Cytophagia</taxon>
        <taxon>Cytophagales</taxon>
        <taxon>Hymenobacteraceae</taxon>
        <taxon>Pontibacter</taxon>
    </lineage>
</organism>
<evidence type="ECO:0000256" key="1">
    <source>
        <dbReference type="ARBA" id="ARBA00022729"/>
    </source>
</evidence>
<sequence length="338" mass="37255">MKEKLYKILALLLVTLSTGCGGGNEGEVVVYTSVDQVFAEPILHDFERETGIKVKAVFDTEETKSTGVLNRLIAEANNPQCDLFWSGDPVRANVLKQKGISQPFSPEAAQTIPGHFIDEEKHWTGFSSRARVLIYNKDLLPANQVPTSIFDLTKEEYRGKVTVANPLFGTTSFHMAAIFAALGDEQAKKWLDDLKANNVVIATSNGDVKKRVANGEVWLGLTDTDDANEAMKEGAPIGVVFLGQQDIGTLIIPNTLSLIKGSPNPEEAQRLANYLMSEETQLKLAHSSAQMPLSKGVEVPEGVFSLDKVKPMRVDYDKSSKKLEEIQPYLKEWVETNM</sequence>
<proteinExistence type="predicted"/>
<dbReference type="EMBL" id="QEKI01000017">
    <property type="protein sequence ID" value="PVY38338.1"/>
    <property type="molecule type" value="Genomic_DNA"/>
</dbReference>
<dbReference type="InterPro" id="IPR006059">
    <property type="entry name" value="SBP"/>
</dbReference>
<dbReference type="Gene3D" id="3.40.190.10">
    <property type="entry name" value="Periplasmic binding protein-like II"/>
    <property type="match status" value="2"/>
</dbReference>
<gene>
    <name evidence="3" type="ORF">C8E01_11738</name>
</gene>
<dbReference type="AlphaFoldDB" id="A0A2U1APP5"/>
<dbReference type="PANTHER" id="PTHR30006">
    <property type="entry name" value="THIAMINE-BINDING PERIPLASMIC PROTEIN-RELATED"/>
    <property type="match status" value="1"/>
</dbReference>